<dbReference type="InterPro" id="IPR002130">
    <property type="entry name" value="Cyclophilin-type_PPIase_dom"/>
</dbReference>
<dbReference type="InterPro" id="IPR024936">
    <property type="entry name" value="Cyclophilin-type_PPIase"/>
</dbReference>
<dbReference type="PROSITE" id="PS00170">
    <property type="entry name" value="CSA_PPIASE_1"/>
    <property type="match status" value="1"/>
</dbReference>
<dbReference type="GO" id="GO:0016018">
    <property type="term" value="F:cyclosporin A binding"/>
    <property type="evidence" value="ECO:0007669"/>
    <property type="project" value="TreeGrafter"/>
</dbReference>
<feature type="domain" description="PPIase cyclophilin-type" evidence="6">
    <location>
        <begin position="7"/>
        <end position="170"/>
    </location>
</feature>
<evidence type="ECO:0000256" key="5">
    <source>
        <dbReference type="RuleBase" id="RU363019"/>
    </source>
</evidence>
<dbReference type="GO" id="GO:0006457">
    <property type="term" value="P:protein folding"/>
    <property type="evidence" value="ECO:0007669"/>
    <property type="project" value="InterPro"/>
</dbReference>
<dbReference type="Gene3D" id="2.40.100.10">
    <property type="entry name" value="Cyclophilin-like"/>
    <property type="match status" value="1"/>
</dbReference>
<dbReference type="PIRSF" id="PIRSF001467">
    <property type="entry name" value="Peptidylpro_ismrse"/>
    <property type="match status" value="1"/>
</dbReference>
<evidence type="ECO:0000256" key="3">
    <source>
        <dbReference type="ARBA" id="ARBA00023110"/>
    </source>
</evidence>
<comment type="similarity">
    <text evidence="2 5">Belongs to the cyclophilin-type PPIase family.</text>
</comment>
<evidence type="ECO:0000256" key="1">
    <source>
        <dbReference type="ARBA" id="ARBA00000971"/>
    </source>
</evidence>
<keyword evidence="8" id="KW-1185">Reference proteome</keyword>
<dbReference type="GO" id="GO:0003755">
    <property type="term" value="F:peptidyl-prolyl cis-trans isomerase activity"/>
    <property type="evidence" value="ECO:0007669"/>
    <property type="project" value="UniProtKB-UniRule"/>
</dbReference>
<dbReference type="AlphaFoldDB" id="A0A835MZD3"/>
<comment type="catalytic activity">
    <reaction evidence="1 5">
        <text>[protein]-peptidylproline (omega=180) = [protein]-peptidylproline (omega=0)</text>
        <dbReference type="Rhea" id="RHEA:16237"/>
        <dbReference type="Rhea" id="RHEA-COMP:10747"/>
        <dbReference type="Rhea" id="RHEA-COMP:10748"/>
        <dbReference type="ChEBI" id="CHEBI:83833"/>
        <dbReference type="ChEBI" id="CHEBI:83834"/>
        <dbReference type="EC" id="5.2.1.8"/>
    </reaction>
</comment>
<dbReference type="EC" id="5.2.1.8" evidence="5"/>
<dbReference type="EMBL" id="JADGMS010000004">
    <property type="protein sequence ID" value="KAF9684457.1"/>
    <property type="molecule type" value="Genomic_DNA"/>
</dbReference>
<dbReference type="Proteomes" id="UP000657918">
    <property type="component" value="Chromosome 4"/>
</dbReference>
<dbReference type="PRINTS" id="PR00153">
    <property type="entry name" value="CSAPPISMRASE"/>
</dbReference>
<gene>
    <name evidence="7" type="ORF">SADUNF_Sadunf04G0120200</name>
</gene>
<evidence type="ECO:0000256" key="4">
    <source>
        <dbReference type="ARBA" id="ARBA00023235"/>
    </source>
</evidence>
<keyword evidence="4 5" id="KW-0413">Isomerase</keyword>
<dbReference type="CDD" id="cd01926">
    <property type="entry name" value="cyclophilin_ABH_like"/>
    <property type="match status" value="1"/>
</dbReference>
<reference evidence="7 8" key="1">
    <citation type="submission" date="2020-10" db="EMBL/GenBank/DDBJ databases">
        <title>Plant Genome Project.</title>
        <authorList>
            <person name="Zhang R.-G."/>
        </authorList>
    </citation>
    <scope>NUCLEOTIDE SEQUENCE [LARGE SCALE GENOMIC DNA]</scope>
    <source>
        <strain evidence="7">FAFU-HL-1</strain>
        <tissue evidence="7">Leaf</tissue>
    </source>
</reference>
<dbReference type="GO" id="GO:0005829">
    <property type="term" value="C:cytosol"/>
    <property type="evidence" value="ECO:0007669"/>
    <property type="project" value="TreeGrafter"/>
</dbReference>
<name>A0A835MZD3_9ROSI</name>
<dbReference type="SUPFAM" id="SSF50891">
    <property type="entry name" value="Cyclophilin-like"/>
    <property type="match status" value="1"/>
</dbReference>
<organism evidence="7 8">
    <name type="scientific">Salix dunnii</name>
    <dbReference type="NCBI Taxonomy" id="1413687"/>
    <lineage>
        <taxon>Eukaryota</taxon>
        <taxon>Viridiplantae</taxon>
        <taxon>Streptophyta</taxon>
        <taxon>Embryophyta</taxon>
        <taxon>Tracheophyta</taxon>
        <taxon>Spermatophyta</taxon>
        <taxon>Magnoliopsida</taxon>
        <taxon>eudicotyledons</taxon>
        <taxon>Gunneridae</taxon>
        <taxon>Pentapetalae</taxon>
        <taxon>rosids</taxon>
        <taxon>fabids</taxon>
        <taxon>Malpighiales</taxon>
        <taxon>Salicaceae</taxon>
        <taxon>Saliceae</taxon>
        <taxon>Salix</taxon>
    </lineage>
</organism>
<dbReference type="PANTHER" id="PTHR11071">
    <property type="entry name" value="PEPTIDYL-PROLYL CIS-TRANS ISOMERASE"/>
    <property type="match status" value="1"/>
</dbReference>
<dbReference type="PANTHER" id="PTHR11071:SF561">
    <property type="entry name" value="PEPTIDYL-PROLYL CIS-TRANS ISOMERASE D-RELATED"/>
    <property type="match status" value="1"/>
</dbReference>
<dbReference type="Pfam" id="PF00160">
    <property type="entry name" value="Pro_isomerase"/>
    <property type="match status" value="1"/>
</dbReference>
<proteinExistence type="inferred from homology"/>
<keyword evidence="3 5" id="KW-0697">Rotamase</keyword>
<dbReference type="GO" id="GO:0005886">
    <property type="term" value="C:plasma membrane"/>
    <property type="evidence" value="ECO:0007669"/>
    <property type="project" value="TreeGrafter"/>
</dbReference>
<protein>
    <recommendedName>
        <fullName evidence="5">Peptidyl-prolyl cis-trans isomerase</fullName>
        <shortName evidence="5">PPIase</shortName>
        <ecNumber evidence="5">5.2.1.8</ecNumber>
    </recommendedName>
</protein>
<dbReference type="InterPro" id="IPR029000">
    <property type="entry name" value="Cyclophilin-like_dom_sf"/>
</dbReference>
<dbReference type="PROSITE" id="PS50072">
    <property type="entry name" value="CSA_PPIASE_2"/>
    <property type="match status" value="1"/>
</dbReference>
<comment type="caution">
    <text evidence="7">The sequence shown here is derived from an EMBL/GenBank/DDBJ whole genome shotgun (WGS) entry which is preliminary data.</text>
</comment>
<evidence type="ECO:0000259" key="6">
    <source>
        <dbReference type="PROSITE" id="PS50072"/>
    </source>
</evidence>
<evidence type="ECO:0000256" key="2">
    <source>
        <dbReference type="ARBA" id="ARBA00007365"/>
    </source>
</evidence>
<sequence>MPNPKVFFDMSVGGQPAGRIVMELFADIVPRTAENFRALCTGEKGIGKFGKPLHYKGSSFHRVIPNFMCQGGDFTAGNGTGGESIYGAKFADENFAKKHTGPGVLSMANSGPGTNGSQFFICTVKTEWLDGKHVVFGQVVEGMDVVRAIEKVGSGNGRTAKPVVVADCGQLS</sequence>
<dbReference type="OrthoDB" id="193499at2759"/>
<evidence type="ECO:0000313" key="7">
    <source>
        <dbReference type="EMBL" id="KAF9684457.1"/>
    </source>
</evidence>
<evidence type="ECO:0000313" key="8">
    <source>
        <dbReference type="Proteomes" id="UP000657918"/>
    </source>
</evidence>
<comment type="function">
    <text evidence="5">PPIases accelerate the folding of proteins. It catalyzes the cis-trans isomerization of proline imidic peptide bonds in oligopeptides.</text>
</comment>
<dbReference type="InterPro" id="IPR020892">
    <property type="entry name" value="Cyclophilin-type_PPIase_CS"/>
</dbReference>
<accession>A0A835MZD3</accession>
<dbReference type="FunFam" id="2.40.100.10:FF:000002">
    <property type="entry name" value="Peptidyl-prolyl cis-trans isomerase"/>
    <property type="match status" value="1"/>
</dbReference>